<name>A0EC73_PARTE</name>
<dbReference type="RefSeq" id="XP_001460287.1">
    <property type="nucleotide sequence ID" value="XM_001460250.1"/>
</dbReference>
<dbReference type="PANTHER" id="PTHR11909">
    <property type="entry name" value="CASEIN KINASE-RELATED"/>
    <property type="match status" value="1"/>
</dbReference>
<dbReference type="SMART" id="SM00220">
    <property type="entry name" value="S_TKc"/>
    <property type="match status" value="1"/>
</dbReference>
<dbReference type="GO" id="GO:0007165">
    <property type="term" value="P:signal transduction"/>
    <property type="evidence" value="ECO:0000318"/>
    <property type="project" value="GO_Central"/>
</dbReference>
<dbReference type="EMBL" id="CT868670">
    <property type="protein sequence ID" value="CAK92890.1"/>
    <property type="molecule type" value="Genomic_DNA"/>
</dbReference>
<dbReference type="InParanoid" id="A0EC73"/>
<dbReference type="InterPro" id="IPR011009">
    <property type="entry name" value="Kinase-like_dom_sf"/>
</dbReference>
<dbReference type="InterPro" id="IPR050235">
    <property type="entry name" value="CK1_Ser-Thr_kinase"/>
</dbReference>
<evidence type="ECO:0000259" key="2">
    <source>
        <dbReference type="PROSITE" id="PS50011"/>
    </source>
</evidence>
<dbReference type="GO" id="GO:0006897">
    <property type="term" value="P:endocytosis"/>
    <property type="evidence" value="ECO:0000318"/>
    <property type="project" value="GO_Central"/>
</dbReference>
<feature type="domain" description="Protein kinase" evidence="2">
    <location>
        <begin position="1"/>
        <end position="287"/>
    </location>
</feature>
<dbReference type="GO" id="GO:0005634">
    <property type="term" value="C:nucleus"/>
    <property type="evidence" value="ECO:0000318"/>
    <property type="project" value="GO_Central"/>
</dbReference>
<dbReference type="Pfam" id="PF00069">
    <property type="entry name" value="Pkinase"/>
    <property type="match status" value="1"/>
</dbReference>
<dbReference type="eggNOG" id="KOG1164">
    <property type="taxonomic scope" value="Eukaryota"/>
</dbReference>
<gene>
    <name evidence="3" type="ORF">GSPATT00025626001</name>
</gene>
<dbReference type="GO" id="GO:0005737">
    <property type="term" value="C:cytoplasm"/>
    <property type="evidence" value="ECO:0000318"/>
    <property type="project" value="GO_Central"/>
</dbReference>
<dbReference type="AlphaFoldDB" id="A0EC73"/>
<protein>
    <recommendedName>
        <fullName evidence="1">Casein kinase I</fullName>
    </recommendedName>
</protein>
<organism evidence="3 4">
    <name type="scientific">Paramecium tetraurelia</name>
    <dbReference type="NCBI Taxonomy" id="5888"/>
    <lineage>
        <taxon>Eukaryota</taxon>
        <taxon>Sar</taxon>
        <taxon>Alveolata</taxon>
        <taxon>Ciliophora</taxon>
        <taxon>Intramacronucleata</taxon>
        <taxon>Oligohymenophorea</taxon>
        <taxon>Peniculida</taxon>
        <taxon>Parameciidae</taxon>
        <taxon>Paramecium</taxon>
    </lineage>
</organism>
<evidence type="ECO:0000256" key="1">
    <source>
        <dbReference type="ARBA" id="ARBA00023860"/>
    </source>
</evidence>
<keyword evidence="4" id="KW-1185">Reference proteome</keyword>
<evidence type="ECO:0000313" key="3">
    <source>
        <dbReference type="EMBL" id="CAK92890.1"/>
    </source>
</evidence>
<sequence length="392" mass="45839">MNLNSQPSQIRYQNVRLKQSTAAFFEYFAVYKSNKREVRLKIQNSTNLNVLQQETAKLIQVQDIEGIPEVIDYGNNNDQRFFLATQSLGPSLSSIIKANIQMSLKNILLIGLQLIKLIQKIHNKNFILCNLTPSNLCFGSDTEDKLIYLKDLSFLQPKDEVCEIQKFPFREMNFLSPFFKIDKGPSYNDDLYSLAYLLLYLLNGTLPWQQFDNIFNKQQFEELQIHKIKVINDQSFLNSQPSIFAEWFKYLNTQKNILISKIYENGWKPNEQILYKSDIMKNSSTSIVSIKSRSRGTSITKTPNPKMIDILSPIFEVDKEFELAQSVQKQKDEFNYFQQLQNLQKSMEDQQLIENNISFTSIEQNESELWKKMEKLDKISNPIKMMNKFGKT</sequence>
<dbReference type="Proteomes" id="UP000000600">
    <property type="component" value="Unassembled WGS sequence"/>
</dbReference>
<dbReference type="GO" id="GO:0004674">
    <property type="term" value="F:protein serine/threonine kinase activity"/>
    <property type="evidence" value="ECO:0000318"/>
    <property type="project" value="GO_Central"/>
</dbReference>
<reference evidence="3 4" key="1">
    <citation type="journal article" date="2006" name="Nature">
        <title>Global trends of whole-genome duplications revealed by the ciliate Paramecium tetraurelia.</title>
        <authorList>
            <consortium name="Genoscope"/>
            <person name="Aury J.-M."/>
            <person name="Jaillon O."/>
            <person name="Duret L."/>
            <person name="Noel B."/>
            <person name="Jubin C."/>
            <person name="Porcel B.M."/>
            <person name="Segurens B."/>
            <person name="Daubin V."/>
            <person name="Anthouard V."/>
            <person name="Aiach N."/>
            <person name="Arnaiz O."/>
            <person name="Billaut A."/>
            <person name="Beisson J."/>
            <person name="Blanc I."/>
            <person name="Bouhouche K."/>
            <person name="Camara F."/>
            <person name="Duharcourt S."/>
            <person name="Guigo R."/>
            <person name="Gogendeau D."/>
            <person name="Katinka M."/>
            <person name="Keller A.-M."/>
            <person name="Kissmehl R."/>
            <person name="Klotz C."/>
            <person name="Koll F."/>
            <person name="Le Moue A."/>
            <person name="Lepere C."/>
            <person name="Malinsky S."/>
            <person name="Nowacki M."/>
            <person name="Nowak J.K."/>
            <person name="Plattner H."/>
            <person name="Poulain J."/>
            <person name="Ruiz F."/>
            <person name="Serrano V."/>
            <person name="Zagulski M."/>
            <person name="Dessen P."/>
            <person name="Betermier M."/>
            <person name="Weissenbach J."/>
            <person name="Scarpelli C."/>
            <person name="Schachter V."/>
            <person name="Sperling L."/>
            <person name="Meyer E."/>
            <person name="Cohen J."/>
            <person name="Wincker P."/>
        </authorList>
    </citation>
    <scope>NUCLEOTIDE SEQUENCE [LARGE SCALE GENOMIC DNA]</scope>
    <source>
        <strain evidence="3 4">Stock d4-2</strain>
    </source>
</reference>
<dbReference type="OrthoDB" id="303968at2759"/>
<dbReference type="PROSITE" id="PS50011">
    <property type="entry name" value="PROTEIN_KINASE_DOM"/>
    <property type="match status" value="1"/>
</dbReference>
<dbReference type="GeneID" id="5046072"/>
<dbReference type="HOGENOM" id="CLU_704880_0_0_1"/>
<dbReference type="FunFam" id="1.10.510.10:FF:001808">
    <property type="entry name" value="Uncharacterized protein"/>
    <property type="match status" value="1"/>
</dbReference>
<dbReference type="OMA" id="WQQFDNI"/>
<proteinExistence type="predicted"/>
<dbReference type="Gene3D" id="1.10.510.10">
    <property type="entry name" value="Transferase(Phosphotransferase) domain 1"/>
    <property type="match status" value="1"/>
</dbReference>
<evidence type="ECO:0000313" key="4">
    <source>
        <dbReference type="Proteomes" id="UP000000600"/>
    </source>
</evidence>
<dbReference type="InterPro" id="IPR000719">
    <property type="entry name" value="Prot_kinase_dom"/>
</dbReference>
<accession>A0EC73</accession>
<dbReference type="KEGG" id="ptm:GSPATT00025626001"/>
<dbReference type="GO" id="GO:0005524">
    <property type="term" value="F:ATP binding"/>
    <property type="evidence" value="ECO:0007669"/>
    <property type="project" value="InterPro"/>
</dbReference>
<dbReference type="SUPFAM" id="SSF56112">
    <property type="entry name" value="Protein kinase-like (PK-like)"/>
    <property type="match status" value="1"/>
</dbReference>